<evidence type="ECO:0000256" key="4">
    <source>
        <dbReference type="ARBA" id="ARBA00022989"/>
    </source>
</evidence>
<feature type="transmembrane region" description="Helical" evidence="7">
    <location>
        <begin position="56"/>
        <end position="81"/>
    </location>
</feature>
<evidence type="ECO:0000256" key="3">
    <source>
        <dbReference type="ARBA" id="ARBA00022692"/>
    </source>
</evidence>
<evidence type="ECO:0000256" key="1">
    <source>
        <dbReference type="ARBA" id="ARBA00004141"/>
    </source>
</evidence>
<organism evidence="8 9">
    <name type="scientific">Oribacterium sinus</name>
    <dbReference type="NCBI Taxonomy" id="237576"/>
    <lineage>
        <taxon>Bacteria</taxon>
        <taxon>Bacillati</taxon>
        <taxon>Bacillota</taxon>
        <taxon>Clostridia</taxon>
        <taxon>Lachnospirales</taxon>
        <taxon>Lachnospiraceae</taxon>
        <taxon>Oribacterium</taxon>
    </lineage>
</organism>
<accession>A0A930DL69</accession>
<keyword evidence="3 6" id="KW-0812">Transmembrane</keyword>
<dbReference type="AlphaFoldDB" id="A0A930DL69"/>
<dbReference type="GO" id="GO:0043190">
    <property type="term" value="C:ATP-binding cassette (ABC) transporter complex"/>
    <property type="evidence" value="ECO:0007669"/>
    <property type="project" value="InterPro"/>
</dbReference>
<evidence type="ECO:0000313" key="9">
    <source>
        <dbReference type="Proteomes" id="UP000775770"/>
    </source>
</evidence>
<evidence type="ECO:0000313" key="8">
    <source>
        <dbReference type="EMBL" id="MBF1272966.1"/>
    </source>
</evidence>
<dbReference type="GO" id="GO:0055085">
    <property type="term" value="P:transmembrane transport"/>
    <property type="evidence" value="ECO:0007669"/>
    <property type="project" value="InterPro"/>
</dbReference>
<comment type="subcellular location">
    <subcellularLocation>
        <location evidence="6">Cell membrane</location>
        <topology evidence="6">Multi-pass membrane protein</topology>
    </subcellularLocation>
    <subcellularLocation>
        <location evidence="1">Membrane</location>
        <topology evidence="1">Multi-pass membrane protein</topology>
    </subcellularLocation>
</comment>
<dbReference type="Proteomes" id="UP000775770">
    <property type="component" value="Unassembled WGS sequence"/>
</dbReference>
<dbReference type="Pfam" id="PF00950">
    <property type="entry name" value="ABC-3"/>
    <property type="match status" value="1"/>
</dbReference>
<dbReference type="EMBL" id="JABZRA010000076">
    <property type="protein sequence ID" value="MBF1272966.1"/>
    <property type="molecule type" value="Genomic_DNA"/>
</dbReference>
<evidence type="ECO:0000256" key="2">
    <source>
        <dbReference type="ARBA" id="ARBA00008034"/>
    </source>
</evidence>
<reference evidence="8" key="1">
    <citation type="submission" date="2020-04" db="EMBL/GenBank/DDBJ databases">
        <title>Deep metagenomics examines the oral microbiome during advanced dental caries in children, revealing novel taxa and co-occurrences with host molecules.</title>
        <authorList>
            <person name="Baker J.L."/>
            <person name="Morton J.T."/>
            <person name="Dinis M."/>
            <person name="Alvarez R."/>
            <person name="Tran N.C."/>
            <person name="Knight R."/>
            <person name="Edlund A."/>
        </authorList>
    </citation>
    <scope>NUCLEOTIDE SEQUENCE</scope>
    <source>
        <strain evidence="8">JCVI_38_bin.19</strain>
    </source>
</reference>
<comment type="caution">
    <text evidence="8">The sequence shown here is derived from an EMBL/GenBank/DDBJ whole genome shotgun (WGS) entry which is preliminary data.</text>
</comment>
<feature type="transmembrane region" description="Helical" evidence="7">
    <location>
        <begin position="176"/>
        <end position="193"/>
    </location>
</feature>
<dbReference type="InterPro" id="IPR037294">
    <property type="entry name" value="ABC_BtuC-like"/>
</dbReference>
<name>A0A930DL69_9FIRM</name>
<sequence>MFKVLGSMLSYDFMIRAIIVGSLVSLCSTLLGTSLVLKRYSMIGDGLSHVGFAALAIAYALQLAPMSVSIPICVIAAFFLLQLEENSKIKGDAATALLCSGALAVGVMTISLTTGMNTDVCNYMFGSILAISPSDMRLSVVLSVVVLFLYIFFYPRIFAVTFDENFAKASGTNTRFYNMVLALLTSITIVLGMRMMGTLLISSLIVFPSITAMRVCKNFLGTIILASILSLFGFFVGMTLSFLYRIPTGASIVVIDIVLFFLFCGIEAIRNRKG</sequence>
<feature type="transmembrane region" description="Helical" evidence="7">
    <location>
        <begin position="136"/>
        <end position="155"/>
    </location>
</feature>
<evidence type="ECO:0000256" key="6">
    <source>
        <dbReference type="RuleBase" id="RU003943"/>
    </source>
</evidence>
<evidence type="ECO:0000256" key="7">
    <source>
        <dbReference type="SAM" id="Phobius"/>
    </source>
</evidence>
<dbReference type="SUPFAM" id="SSF81345">
    <property type="entry name" value="ABC transporter involved in vitamin B12 uptake, BtuC"/>
    <property type="match status" value="1"/>
</dbReference>
<dbReference type="Gene3D" id="1.10.3470.10">
    <property type="entry name" value="ABC transporter involved in vitamin B12 uptake, BtuC"/>
    <property type="match status" value="1"/>
</dbReference>
<keyword evidence="4 7" id="KW-1133">Transmembrane helix</keyword>
<dbReference type="GO" id="GO:0010043">
    <property type="term" value="P:response to zinc ion"/>
    <property type="evidence" value="ECO:0007669"/>
    <property type="project" value="TreeGrafter"/>
</dbReference>
<feature type="transmembrane region" description="Helical" evidence="7">
    <location>
        <begin position="223"/>
        <end position="244"/>
    </location>
</feature>
<comment type="similarity">
    <text evidence="2 6">Belongs to the ABC-3 integral membrane protein family.</text>
</comment>
<feature type="transmembrane region" description="Helical" evidence="7">
    <location>
        <begin position="250"/>
        <end position="269"/>
    </location>
</feature>
<keyword evidence="6" id="KW-0813">Transport</keyword>
<proteinExistence type="inferred from homology"/>
<evidence type="ECO:0000256" key="5">
    <source>
        <dbReference type="ARBA" id="ARBA00023136"/>
    </source>
</evidence>
<gene>
    <name evidence="8" type="ORF">HXM90_06060</name>
</gene>
<dbReference type="PANTHER" id="PTHR30477">
    <property type="entry name" value="ABC-TRANSPORTER METAL-BINDING PROTEIN"/>
    <property type="match status" value="1"/>
</dbReference>
<dbReference type="PANTHER" id="PTHR30477:SF0">
    <property type="entry name" value="METAL TRANSPORT SYSTEM MEMBRANE PROTEIN TM_0125-RELATED"/>
    <property type="match status" value="1"/>
</dbReference>
<keyword evidence="5 7" id="KW-0472">Membrane</keyword>
<protein>
    <submittedName>
        <fullName evidence="8">Metal ABC transporter permease</fullName>
    </submittedName>
</protein>
<dbReference type="InterPro" id="IPR001626">
    <property type="entry name" value="ABC_TroCD"/>
</dbReference>
<feature type="transmembrane region" description="Helical" evidence="7">
    <location>
        <begin position="93"/>
        <end position="116"/>
    </location>
</feature>
<dbReference type="RefSeq" id="WP_304071804.1">
    <property type="nucleotide sequence ID" value="NZ_JABZRA010000076.1"/>
</dbReference>